<dbReference type="RefSeq" id="WP_346760600.1">
    <property type="nucleotide sequence ID" value="NZ_JAUJEB010000006.1"/>
</dbReference>
<keyword evidence="5 6" id="KW-0472">Membrane</keyword>
<dbReference type="InterPro" id="IPR050250">
    <property type="entry name" value="Macrolide_Exporter_MacB"/>
</dbReference>
<dbReference type="Proteomes" id="UP001172083">
    <property type="component" value="Unassembled WGS sequence"/>
</dbReference>
<reference evidence="9" key="1">
    <citation type="submission" date="2023-06" db="EMBL/GenBank/DDBJ databases">
        <title>Genomic of Agaribacillus aureum.</title>
        <authorList>
            <person name="Wang G."/>
        </authorList>
    </citation>
    <scope>NUCLEOTIDE SEQUENCE</scope>
    <source>
        <strain evidence="9">BMA12</strain>
    </source>
</reference>
<feature type="domain" description="ABC3 transporter permease C-terminal" evidence="7">
    <location>
        <begin position="741"/>
        <end position="853"/>
    </location>
</feature>
<dbReference type="InterPro" id="IPR025857">
    <property type="entry name" value="MacB_PCD"/>
</dbReference>
<feature type="transmembrane region" description="Helical" evidence="6">
    <location>
        <begin position="789"/>
        <end position="808"/>
    </location>
</feature>
<evidence type="ECO:0000259" key="7">
    <source>
        <dbReference type="Pfam" id="PF02687"/>
    </source>
</evidence>
<dbReference type="NCBIfam" id="NF038404">
    <property type="entry name" value="perm_prefix_2"/>
    <property type="match status" value="1"/>
</dbReference>
<feature type="transmembrane region" description="Helical" evidence="6">
    <location>
        <begin position="446"/>
        <end position="469"/>
    </location>
</feature>
<keyword evidence="10" id="KW-1185">Reference proteome</keyword>
<feature type="domain" description="MacB-like periplasmic core" evidence="8">
    <location>
        <begin position="99"/>
        <end position="306"/>
    </location>
</feature>
<dbReference type="PANTHER" id="PTHR30572">
    <property type="entry name" value="MEMBRANE COMPONENT OF TRANSPORTER-RELATED"/>
    <property type="match status" value="1"/>
</dbReference>
<feature type="transmembrane region" description="Helical" evidence="6">
    <location>
        <begin position="490"/>
        <end position="513"/>
    </location>
</feature>
<evidence type="ECO:0000259" key="8">
    <source>
        <dbReference type="Pfam" id="PF12704"/>
    </source>
</evidence>
<gene>
    <name evidence="9" type="ORF">QQ020_24500</name>
</gene>
<sequence length="860" mass="97196">MVKRSEKLKPPGLAQRILLSFLRQDIAEEVLGDLDEKFYSVLNKKSLLTARLNYWCQVINYLRPFAIKKSKPTTLNHYAMFQYNFKIAWRNLKKQKFYSFVSVFGLALGMSCSLMIWFWAQDEMGYNKFYKNLNEIYYVHLNGKYEGKIYTNKLTPGPLSETLKNDIPEVAYAAKLSWENNYLITVDKKSLKQKGIYATEDLFNVFEFPAREGDPSSAIRSNQIIISQKLATALFGDRSALGNLLKLNNDKEYVVGAVIDNIPSNSSIQFDWVVNLREIEADWMQNWGNNGFSTYVKLQSQAKKRTAEINMIGIYGRYSNLEDIFPVLQPLKDVYLYGKFENGFPVGGRITYVRIFVLVAFFILAIACINFINLATAHATTRMKEVGLRKVMGAPRNTIITQFLSESVLITLMALIIAIIAVHTGLQTFNHIFDKQIRFDFSDPSVLLSLLGLFIITNILSGSYPSFYISTLKPSRIINNNLKNSFSTNFLRKALVIFQFSLSIFLIIGIIVITKQMNYVHSKQTGLDREEVLYVPLEGDLKAKIEAVREEALQSSAILATTTSSLLPVNIQSSSTNLSWAGKDPDLSVEYSFMRIGHDFLKTMNIALASGRDFSKDFSSDTKAYLLNESAAKLLGMEDPVGQMITSVNGEGTVIGVMKDFHIQSLHMPISPLILCLGPGFTQNNLLIKARQGKVNEAIKDLKKLTHKFNPNYPYEYHFLDDDYEKLHKNEAITNRLINYFGALAVLISCLGLLALAVYAAERRSKEIGIRKILGASVGNILVMLSKDFIKPVLMAIIIAIPFARYFMGQWLQSFSYNIAIQWWMFGLAGLFAMVIALLTVSFQSIKAATINPVKSLQEN</sequence>
<keyword evidence="3 6" id="KW-0812">Transmembrane</keyword>
<feature type="domain" description="ABC3 transporter permease C-terminal" evidence="7">
    <location>
        <begin position="358"/>
        <end position="472"/>
    </location>
</feature>
<feature type="transmembrane region" description="Helical" evidence="6">
    <location>
        <begin position="820"/>
        <end position="841"/>
    </location>
</feature>
<evidence type="ECO:0000256" key="2">
    <source>
        <dbReference type="ARBA" id="ARBA00022475"/>
    </source>
</evidence>
<accession>A0ABT8LBV4</accession>
<feature type="transmembrane region" description="Helical" evidence="6">
    <location>
        <begin position="737"/>
        <end position="761"/>
    </location>
</feature>
<evidence type="ECO:0000256" key="4">
    <source>
        <dbReference type="ARBA" id="ARBA00022989"/>
    </source>
</evidence>
<feature type="transmembrane region" description="Helical" evidence="6">
    <location>
        <begin position="355"/>
        <end position="377"/>
    </location>
</feature>
<organism evidence="9 10">
    <name type="scientific">Agaribacillus aureus</name>
    <dbReference type="NCBI Taxonomy" id="3051825"/>
    <lineage>
        <taxon>Bacteria</taxon>
        <taxon>Pseudomonadati</taxon>
        <taxon>Bacteroidota</taxon>
        <taxon>Cytophagia</taxon>
        <taxon>Cytophagales</taxon>
        <taxon>Splendidivirgaceae</taxon>
        <taxon>Agaribacillus</taxon>
    </lineage>
</organism>
<dbReference type="Pfam" id="PF12704">
    <property type="entry name" value="MacB_PCD"/>
    <property type="match status" value="2"/>
</dbReference>
<dbReference type="EMBL" id="JAUJEB010000006">
    <property type="protein sequence ID" value="MDN5215262.1"/>
    <property type="molecule type" value="Genomic_DNA"/>
</dbReference>
<feature type="domain" description="MacB-like periplasmic core" evidence="8">
    <location>
        <begin position="501"/>
        <end position="700"/>
    </location>
</feature>
<keyword evidence="4 6" id="KW-1133">Transmembrane helix</keyword>
<feature type="transmembrane region" description="Helical" evidence="6">
    <location>
        <begin position="398"/>
        <end position="426"/>
    </location>
</feature>
<evidence type="ECO:0000313" key="10">
    <source>
        <dbReference type="Proteomes" id="UP001172083"/>
    </source>
</evidence>
<comment type="subcellular location">
    <subcellularLocation>
        <location evidence="1">Cell membrane</location>
        <topology evidence="1">Multi-pass membrane protein</topology>
    </subcellularLocation>
</comment>
<comment type="caution">
    <text evidence="9">The sequence shown here is derived from an EMBL/GenBank/DDBJ whole genome shotgun (WGS) entry which is preliminary data.</text>
</comment>
<dbReference type="InterPro" id="IPR047699">
    <property type="entry name" value="Permease_put_prefix"/>
</dbReference>
<evidence type="ECO:0000256" key="3">
    <source>
        <dbReference type="ARBA" id="ARBA00022692"/>
    </source>
</evidence>
<protein>
    <submittedName>
        <fullName evidence="9">ABC transporter permease</fullName>
    </submittedName>
</protein>
<proteinExistence type="predicted"/>
<dbReference type="PANTHER" id="PTHR30572:SF18">
    <property type="entry name" value="ABC-TYPE MACROLIDE FAMILY EXPORT SYSTEM PERMEASE COMPONENT 2"/>
    <property type="match status" value="1"/>
</dbReference>
<dbReference type="InterPro" id="IPR003838">
    <property type="entry name" value="ABC3_permease_C"/>
</dbReference>
<keyword evidence="2" id="KW-1003">Cell membrane</keyword>
<dbReference type="Pfam" id="PF02687">
    <property type="entry name" value="FtsX"/>
    <property type="match status" value="2"/>
</dbReference>
<evidence type="ECO:0000256" key="1">
    <source>
        <dbReference type="ARBA" id="ARBA00004651"/>
    </source>
</evidence>
<evidence type="ECO:0000313" key="9">
    <source>
        <dbReference type="EMBL" id="MDN5215262.1"/>
    </source>
</evidence>
<name>A0ABT8LBV4_9BACT</name>
<evidence type="ECO:0000256" key="6">
    <source>
        <dbReference type="SAM" id="Phobius"/>
    </source>
</evidence>
<evidence type="ECO:0000256" key="5">
    <source>
        <dbReference type="ARBA" id="ARBA00023136"/>
    </source>
</evidence>
<feature type="transmembrane region" description="Helical" evidence="6">
    <location>
        <begin position="97"/>
        <end position="120"/>
    </location>
</feature>